<keyword evidence="1" id="KW-0472">Membrane</keyword>
<proteinExistence type="predicted"/>
<keyword evidence="3" id="KW-1185">Reference proteome</keyword>
<gene>
    <name evidence="2" type="primary">AVEN_32667_1</name>
    <name evidence="2" type="ORF">TNCT_712531</name>
</gene>
<comment type="caution">
    <text evidence="2">The sequence shown here is derived from an EMBL/GenBank/DDBJ whole genome shotgun (WGS) entry which is preliminary data.</text>
</comment>
<feature type="transmembrane region" description="Helical" evidence="1">
    <location>
        <begin position="262"/>
        <end position="282"/>
    </location>
</feature>
<feature type="transmembrane region" description="Helical" evidence="1">
    <location>
        <begin position="95"/>
        <end position="113"/>
    </location>
</feature>
<evidence type="ECO:0000256" key="1">
    <source>
        <dbReference type="SAM" id="Phobius"/>
    </source>
</evidence>
<feature type="transmembrane region" description="Helical" evidence="1">
    <location>
        <begin position="140"/>
        <end position="158"/>
    </location>
</feature>
<name>A0A8X6KWK3_TRICU</name>
<dbReference type="Proteomes" id="UP000887116">
    <property type="component" value="Unassembled WGS sequence"/>
</dbReference>
<dbReference type="OrthoDB" id="6421145at2759"/>
<evidence type="ECO:0000313" key="2">
    <source>
        <dbReference type="EMBL" id="GFQ86791.1"/>
    </source>
</evidence>
<sequence>MVDPALEGKLFQNEKKIQSFHGLFNSKSPIGCDIGRTLLWRFLYWVDLFEDSNRTLLTKSLFRLLLFLLFVMNLDNLRRAVATFSFRIDDSFFRASILHFSCYVISAIVWYALRQKRKILASLLKILRKKYTLTLTKTQILALLFIYSTPIITVILFLTSHNRINEWYINGIKTNYTIYVVVNCIRIIFNIFTYPMFINLVAFLYCFICQSICDLVTQFTSEIQACPFEELTVRRQTDIFRKMSGIEHALNLTQKVFSVPSFLISVAHFCSSIAVLAVITYLKEDIKFNRQIEWILVFMNSSCGLLAILWKAGSLPIEAEKLKIAYRRKCRQKLLSENKVGELRSESDLIDTSNFVLSGCNIIYFYRSSLLALAGTILTYTVLLISKN</sequence>
<feature type="transmembrane region" description="Helical" evidence="1">
    <location>
        <begin position="364"/>
        <end position="385"/>
    </location>
</feature>
<dbReference type="EMBL" id="BMAO01033069">
    <property type="protein sequence ID" value="GFQ86791.1"/>
    <property type="molecule type" value="Genomic_DNA"/>
</dbReference>
<organism evidence="2 3">
    <name type="scientific">Trichonephila clavata</name>
    <name type="common">Joro spider</name>
    <name type="synonym">Nephila clavata</name>
    <dbReference type="NCBI Taxonomy" id="2740835"/>
    <lineage>
        <taxon>Eukaryota</taxon>
        <taxon>Metazoa</taxon>
        <taxon>Ecdysozoa</taxon>
        <taxon>Arthropoda</taxon>
        <taxon>Chelicerata</taxon>
        <taxon>Arachnida</taxon>
        <taxon>Araneae</taxon>
        <taxon>Araneomorphae</taxon>
        <taxon>Entelegynae</taxon>
        <taxon>Araneoidea</taxon>
        <taxon>Nephilidae</taxon>
        <taxon>Trichonephila</taxon>
    </lineage>
</organism>
<accession>A0A8X6KWK3</accession>
<protein>
    <submittedName>
        <fullName evidence="2">Uncharacterized protein</fullName>
    </submittedName>
</protein>
<feature type="transmembrane region" description="Helical" evidence="1">
    <location>
        <begin position="294"/>
        <end position="313"/>
    </location>
</feature>
<evidence type="ECO:0000313" key="3">
    <source>
        <dbReference type="Proteomes" id="UP000887116"/>
    </source>
</evidence>
<keyword evidence="1" id="KW-1133">Transmembrane helix</keyword>
<feature type="transmembrane region" description="Helical" evidence="1">
    <location>
        <begin position="178"/>
        <end position="197"/>
    </location>
</feature>
<feature type="transmembrane region" description="Helical" evidence="1">
    <location>
        <begin position="56"/>
        <end position="74"/>
    </location>
</feature>
<reference evidence="2" key="1">
    <citation type="submission" date="2020-07" db="EMBL/GenBank/DDBJ databases">
        <title>Multicomponent nature underlies the extraordinary mechanical properties of spider dragline silk.</title>
        <authorList>
            <person name="Kono N."/>
            <person name="Nakamura H."/>
            <person name="Mori M."/>
            <person name="Yoshida Y."/>
            <person name="Ohtoshi R."/>
            <person name="Malay A.D."/>
            <person name="Moran D.A.P."/>
            <person name="Tomita M."/>
            <person name="Numata K."/>
            <person name="Arakawa K."/>
        </authorList>
    </citation>
    <scope>NUCLEOTIDE SEQUENCE</scope>
</reference>
<dbReference type="AlphaFoldDB" id="A0A8X6KWK3"/>
<keyword evidence="1" id="KW-0812">Transmembrane</keyword>